<dbReference type="EC" id="3.1.1.4" evidence="8"/>
<dbReference type="FunFam" id="1.20.90.10:FF:000015">
    <property type="entry name" value="Phospholipase A(2)"/>
    <property type="match status" value="1"/>
</dbReference>
<dbReference type="InterPro" id="IPR033113">
    <property type="entry name" value="PLA2_histidine"/>
</dbReference>
<dbReference type="RefSeq" id="XP_030836526.1">
    <property type="nucleotide sequence ID" value="XM_030980666.1"/>
</dbReference>
<keyword evidence="8" id="KW-0378">Hydrolase</keyword>
<reference evidence="11" key="2">
    <citation type="submission" date="2021-01" db="UniProtKB">
        <authorList>
            <consortium name="EnsemblMetazoa"/>
        </authorList>
    </citation>
    <scope>IDENTIFICATION</scope>
</reference>
<dbReference type="Gene3D" id="1.20.90.10">
    <property type="entry name" value="Phospholipase A2 domain"/>
    <property type="match status" value="1"/>
</dbReference>
<dbReference type="PANTHER" id="PTHR11716:SF100">
    <property type="entry name" value="PHOSPHOLIPASE A2"/>
    <property type="match status" value="1"/>
</dbReference>
<dbReference type="KEGG" id="spu:115922228"/>
<name>A0A7M7NH41_STRPU</name>
<dbReference type="PRINTS" id="PR00389">
    <property type="entry name" value="PHPHLIPASEA2"/>
</dbReference>
<evidence type="ECO:0000256" key="7">
    <source>
        <dbReference type="RuleBase" id="RU003654"/>
    </source>
</evidence>
<keyword evidence="5" id="KW-0479">Metal-binding</keyword>
<feature type="chain" id="PRO_5029951527" description="Phospholipase A2" evidence="8">
    <location>
        <begin position="21"/>
        <end position="192"/>
    </location>
</feature>
<evidence type="ECO:0000256" key="1">
    <source>
        <dbReference type="ARBA" id="ARBA00004613"/>
    </source>
</evidence>
<evidence type="ECO:0000256" key="6">
    <source>
        <dbReference type="PIRSR" id="PIRSR601211-3"/>
    </source>
</evidence>
<evidence type="ECO:0000256" key="4">
    <source>
        <dbReference type="PIRSR" id="PIRSR601211-1"/>
    </source>
</evidence>
<dbReference type="GO" id="GO:0005576">
    <property type="term" value="C:extracellular region"/>
    <property type="evidence" value="ECO:0007669"/>
    <property type="project" value="UniProtKB-SubCell"/>
</dbReference>
<dbReference type="PANTHER" id="PTHR11716">
    <property type="entry name" value="PHOSPHOLIPASE A2 FAMILY MEMBER"/>
    <property type="match status" value="1"/>
</dbReference>
<dbReference type="InterPro" id="IPR036444">
    <property type="entry name" value="PLipase_A2_dom_sf"/>
</dbReference>
<dbReference type="GO" id="GO:0005543">
    <property type="term" value="F:phospholipid binding"/>
    <property type="evidence" value="ECO:0000318"/>
    <property type="project" value="GO_Central"/>
</dbReference>
<sequence length="192" mass="21151">MVSLSLATLIIFAFLYQVDAAPTKEKRSLWELDTVISCYTGRSGFDFNGYGCWCGLGGSGKPVDDVDRCCMEHDNCYQTVEDDHCGLYFSSYQYTKQGCASGNGNIVCAGSLSDPSTECGFRLCECDRLLASCLRRNRDSYNTVFANFEKRFCDARLAQAVVSYHVDTSSNSSTTVVGGDERGAYQQVAQRP</sequence>
<feature type="active site" evidence="4">
    <location>
        <position position="127"/>
    </location>
</feature>
<organism evidence="11 12">
    <name type="scientific">Strongylocentrotus purpuratus</name>
    <name type="common">Purple sea urchin</name>
    <dbReference type="NCBI Taxonomy" id="7668"/>
    <lineage>
        <taxon>Eukaryota</taxon>
        <taxon>Metazoa</taxon>
        <taxon>Echinodermata</taxon>
        <taxon>Eleutherozoa</taxon>
        <taxon>Echinozoa</taxon>
        <taxon>Echinoidea</taxon>
        <taxon>Euechinoidea</taxon>
        <taxon>Echinacea</taxon>
        <taxon>Camarodonta</taxon>
        <taxon>Echinidea</taxon>
        <taxon>Strongylocentrotidae</taxon>
        <taxon>Strongylocentrotus</taxon>
    </lineage>
</organism>
<feature type="disulfide bond" evidence="6">
    <location>
        <begin position="76"/>
        <end position="126"/>
    </location>
</feature>
<dbReference type="AlphaFoldDB" id="A0A7M7NH41"/>
<dbReference type="OrthoDB" id="5841574at2759"/>
<dbReference type="Proteomes" id="UP000007110">
    <property type="component" value="Unassembled WGS sequence"/>
</dbReference>
<keyword evidence="2 8" id="KW-0964">Secreted</keyword>
<dbReference type="SMART" id="SM00085">
    <property type="entry name" value="PA2c"/>
    <property type="match status" value="1"/>
</dbReference>
<dbReference type="EnsemblMetazoa" id="XM_030980666">
    <property type="protein sequence ID" value="XP_030836526"/>
    <property type="gene ID" value="LOC115922228"/>
</dbReference>
<dbReference type="GO" id="GO:0046471">
    <property type="term" value="P:phosphatidylglycerol metabolic process"/>
    <property type="evidence" value="ECO:0000318"/>
    <property type="project" value="GO_Central"/>
</dbReference>
<dbReference type="InterPro" id="IPR016090">
    <property type="entry name" value="PLA2-like_dom"/>
</dbReference>
<reference evidence="12" key="1">
    <citation type="submission" date="2015-02" db="EMBL/GenBank/DDBJ databases">
        <title>Genome sequencing for Strongylocentrotus purpuratus.</title>
        <authorList>
            <person name="Murali S."/>
            <person name="Liu Y."/>
            <person name="Vee V."/>
            <person name="English A."/>
            <person name="Wang M."/>
            <person name="Skinner E."/>
            <person name="Han Y."/>
            <person name="Muzny D.M."/>
            <person name="Worley K.C."/>
            <person name="Gibbs R.A."/>
        </authorList>
    </citation>
    <scope>NUCLEOTIDE SEQUENCE</scope>
</reference>
<keyword evidence="5 8" id="KW-0106">Calcium</keyword>
<comment type="cofactor">
    <cofactor evidence="5">
        <name>Ca(2+)</name>
        <dbReference type="ChEBI" id="CHEBI:29108"/>
    </cofactor>
    <text evidence="5">Binds 1 Ca(2+) ion per subunit.</text>
</comment>
<feature type="disulfide bond" evidence="6">
    <location>
        <begin position="85"/>
        <end position="119"/>
    </location>
</feature>
<feature type="disulfide bond" evidence="6">
    <location>
        <begin position="54"/>
        <end position="70"/>
    </location>
</feature>
<evidence type="ECO:0000256" key="9">
    <source>
        <dbReference type="SAM" id="MobiDB-lite"/>
    </source>
</evidence>
<dbReference type="InParanoid" id="A0A7M7NH41"/>
<dbReference type="GO" id="GO:0046470">
    <property type="term" value="P:phosphatidylcholine metabolic process"/>
    <property type="evidence" value="ECO:0000318"/>
    <property type="project" value="GO_Central"/>
</dbReference>
<dbReference type="GO" id="GO:0005509">
    <property type="term" value="F:calcium ion binding"/>
    <property type="evidence" value="ECO:0000318"/>
    <property type="project" value="GO_Central"/>
</dbReference>
<feature type="signal peptide" evidence="8">
    <location>
        <begin position="1"/>
        <end position="20"/>
    </location>
</feature>
<dbReference type="GO" id="GO:0016042">
    <property type="term" value="P:lipid catabolic process"/>
    <property type="evidence" value="ECO:0007669"/>
    <property type="project" value="InterPro"/>
</dbReference>
<dbReference type="GeneID" id="115922228"/>
<proteinExistence type="inferred from homology"/>
<keyword evidence="8" id="KW-0732">Signal</keyword>
<evidence type="ECO:0000313" key="11">
    <source>
        <dbReference type="EnsemblMetazoa" id="XP_030836526"/>
    </source>
</evidence>
<keyword evidence="8" id="KW-0443">Lipid metabolism</keyword>
<dbReference type="CDD" id="cd00125">
    <property type="entry name" value="PLA2c"/>
    <property type="match status" value="1"/>
</dbReference>
<feature type="domain" description="Phospholipase A2-like central" evidence="10">
    <location>
        <begin position="28"/>
        <end position="153"/>
    </location>
</feature>
<evidence type="ECO:0000256" key="2">
    <source>
        <dbReference type="ARBA" id="ARBA00022525"/>
    </source>
</evidence>
<feature type="region of interest" description="Disordered" evidence="9">
    <location>
        <begin position="170"/>
        <end position="192"/>
    </location>
</feature>
<dbReference type="Pfam" id="PF00068">
    <property type="entry name" value="Phospholip_A2_1"/>
    <property type="match status" value="1"/>
</dbReference>
<evidence type="ECO:0000256" key="8">
    <source>
        <dbReference type="RuleBase" id="RU361236"/>
    </source>
</evidence>
<feature type="binding site" evidence="5">
    <location>
        <position position="57"/>
    </location>
    <ligand>
        <name>Ca(2+)</name>
        <dbReference type="ChEBI" id="CHEBI:29108"/>
    </ligand>
</feature>
<feature type="disulfide bond" evidence="6">
    <location>
        <begin position="108"/>
        <end position="124"/>
    </location>
</feature>
<evidence type="ECO:0000256" key="5">
    <source>
        <dbReference type="PIRSR" id="PIRSR601211-2"/>
    </source>
</evidence>
<protein>
    <recommendedName>
        <fullName evidence="8">Phospholipase A2</fullName>
        <ecNumber evidence="8">3.1.1.4</ecNumber>
    </recommendedName>
</protein>
<dbReference type="InterPro" id="IPR001211">
    <property type="entry name" value="PLA2"/>
</dbReference>
<feature type="active site" evidence="4">
    <location>
        <position position="73"/>
    </location>
</feature>
<dbReference type="PROSITE" id="PS00118">
    <property type="entry name" value="PA2_HIS"/>
    <property type="match status" value="1"/>
</dbReference>
<feature type="binding site" evidence="5">
    <location>
        <position position="55"/>
    </location>
    <ligand>
        <name>Ca(2+)</name>
        <dbReference type="ChEBI" id="CHEBI:29108"/>
    </ligand>
</feature>
<evidence type="ECO:0000259" key="10">
    <source>
        <dbReference type="SMART" id="SM00085"/>
    </source>
</evidence>
<dbReference type="OMA" id="LAGICEC"/>
<dbReference type="GO" id="GO:0047498">
    <property type="term" value="F:calcium-dependent phospholipase A2 activity"/>
    <property type="evidence" value="ECO:0000318"/>
    <property type="project" value="GO_Central"/>
</dbReference>
<accession>A0A7M7NH41</accession>
<feature type="binding site" evidence="5">
    <location>
        <position position="74"/>
    </location>
    <ligand>
        <name>Ca(2+)</name>
        <dbReference type="ChEBI" id="CHEBI:29108"/>
    </ligand>
</feature>
<comment type="similarity">
    <text evidence="7">Belongs to the phospholipase A2 family.</text>
</comment>
<comment type="catalytic activity">
    <reaction evidence="8">
        <text>a 1,2-diacyl-sn-glycero-3-phosphocholine + H2O = a 1-acyl-sn-glycero-3-phosphocholine + a fatty acid + H(+)</text>
        <dbReference type="Rhea" id="RHEA:15801"/>
        <dbReference type="ChEBI" id="CHEBI:15377"/>
        <dbReference type="ChEBI" id="CHEBI:15378"/>
        <dbReference type="ChEBI" id="CHEBI:28868"/>
        <dbReference type="ChEBI" id="CHEBI:57643"/>
        <dbReference type="ChEBI" id="CHEBI:58168"/>
        <dbReference type="EC" id="3.1.1.4"/>
    </reaction>
</comment>
<feature type="disulfide bond" evidence="6">
    <location>
        <begin position="69"/>
        <end position="133"/>
    </location>
</feature>
<evidence type="ECO:0000256" key="3">
    <source>
        <dbReference type="ARBA" id="ARBA00023157"/>
    </source>
</evidence>
<dbReference type="SUPFAM" id="SSF48619">
    <property type="entry name" value="Phospholipase A2, PLA2"/>
    <property type="match status" value="1"/>
</dbReference>
<keyword evidence="12" id="KW-1185">Reference proteome</keyword>
<dbReference type="GO" id="GO:0050482">
    <property type="term" value="P:arachidonate secretion"/>
    <property type="evidence" value="ECO:0007669"/>
    <property type="project" value="InterPro"/>
</dbReference>
<comment type="subcellular location">
    <subcellularLocation>
        <location evidence="1 8">Secreted</location>
    </subcellularLocation>
</comment>
<evidence type="ECO:0000313" key="12">
    <source>
        <dbReference type="Proteomes" id="UP000007110"/>
    </source>
</evidence>
<keyword evidence="3 6" id="KW-1015">Disulfide bond</keyword>